<protein>
    <submittedName>
        <fullName evidence="1">Uncharacterized protein</fullName>
    </submittedName>
</protein>
<sequence>WCQYDLINVYPGTRMSVNDDMSVSASNAFYNFAVLLYPFRNTTDGGSILCNMRYNTTDWSKN</sequence>
<comment type="caution">
    <text evidence="1">The sequence shown here is derived from an EMBL/GenBank/DDBJ whole genome shotgun (WGS) entry which is preliminary data.</text>
</comment>
<dbReference type="AlphaFoldDB" id="A0A820ARG5"/>
<proteinExistence type="predicted"/>
<feature type="non-terminal residue" evidence="1">
    <location>
        <position position="1"/>
    </location>
</feature>
<accession>A0A820ARG5</accession>
<gene>
    <name evidence="1" type="ORF">OXD698_LOCUS40207</name>
</gene>
<name>A0A820ARG5_9BILA</name>
<reference evidence="1" key="1">
    <citation type="submission" date="2021-02" db="EMBL/GenBank/DDBJ databases">
        <authorList>
            <person name="Nowell W R."/>
        </authorList>
    </citation>
    <scope>NUCLEOTIDE SEQUENCE</scope>
</reference>
<evidence type="ECO:0000313" key="1">
    <source>
        <dbReference type="EMBL" id="CAF4189575.1"/>
    </source>
</evidence>
<dbReference type="Proteomes" id="UP000663844">
    <property type="component" value="Unassembled WGS sequence"/>
</dbReference>
<dbReference type="EMBL" id="CAJOAZ010008698">
    <property type="protein sequence ID" value="CAF4189575.1"/>
    <property type="molecule type" value="Genomic_DNA"/>
</dbReference>
<evidence type="ECO:0000313" key="2">
    <source>
        <dbReference type="Proteomes" id="UP000663844"/>
    </source>
</evidence>
<organism evidence="1 2">
    <name type="scientific">Adineta steineri</name>
    <dbReference type="NCBI Taxonomy" id="433720"/>
    <lineage>
        <taxon>Eukaryota</taxon>
        <taxon>Metazoa</taxon>
        <taxon>Spiralia</taxon>
        <taxon>Gnathifera</taxon>
        <taxon>Rotifera</taxon>
        <taxon>Eurotatoria</taxon>
        <taxon>Bdelloidea</taxon>
        <taxon>Adinetida</taxon>
        <taxon>Adinetidae</taxon>
        <taxon>Adineta</taxon>
    </lineage>
</organism>